<keyword evidence="1" id="KW-0472">Membrane</keyword>
<gene>
    <name evidence="2" type="ORF">K7G82_16080</name>
</gene>
<feature type="transmembrane region" description="Helical" evidence="1">
    <location>
        <begin position="183"/>
        <end position="204"/>
    </location>
</feature>
<dbReference type="Proteomes" id="UP000706039">
    <property type="component" value="Unassembled WGS sequence"/>
</dbReference>
<feature type="transmembrane region" description="Helical" evidence="1">
    <location>
        <begin position="42"/>
        <end position="63"/>
    </location>
</feature>
<evidence type="ECO:0000313" key="3">
    <source>
        <dbReference type="Proteomes" id="UP000706039"/>
    </source>
</evidence>
<keyword evidence="3" id="KW-1185">Reference proteome</keyword>
<sequence>MRGLTRYVVPGLVIQAVLVGGGYATGRELVEFFLSVNPASGLIGMALTALLFSIGAMIAFELARSAGAFDYNSLMGLLLGRFRWLFEIGYIAALILSLAVVSAAASELLAELAGMPHWLSASLFMAMVAGLVFFGNTWIERVISAWSIIFYIAYGTMFVLVVAQFGGDMAGALGAEPVHAGPALWNGVSYTAYNITILPVLIFVARDFASRREALVAGAIAGPLILFPGFAFLLTLSAFYPEVKASALPVSYVLDRVDSPTLSLVIRLVIFGALLKTGVGLLHGFNERLARTGLDRGRPLPKAARPAIAIALIILAGYAATAIGLIELIGTGYRYSAAYFLVVLVLPLLTVGLYRLFRGGPELRPAT</sequence>
<feature type="transmembrane region" description="Helical" evidence="1">
    <location>
        <begin position="338"/>
        <end position="357"/>
    </location>
</feature>
<accession>A0ABS7PR76</accession>
<dbReference type="InterPro" id="IPR038728">
    <property type="entry name" value="YkvI-like"/>
</dbReference>
<evidence type="ECO:0000256" key="1">
    <source>
        <dbReference type="SAM" id="Phobius"/>
    </source>
</evidence>
<feature type="transmembrane region" description="Helical" evidence="1">
    <location>
        <begin position="216"/>
        <end position="240"/>
    </location>
</feature>
<protein>
    <recommendedName>
        <fullName evidence="4">Membrane protein YkvI</fullName>
    </recommendedName>
</protein>
<keyword evidence="1" id="KW-0812">Transmembrane</keyword>
<feature type="transmembrane region" description="Helical" evidence="1">
    <location>
        <begin position="117"/>
        <end position="135"/>
    </location>
</feature>
<evidence type="ECO:0000313" key="2">
    <source>
        <dbReference type="EMBL" id="MBY8823824.1"/>
    </source>
</evidence>
<dbReference type="PANTHER" id="PTHR37814:SF1">
    <property type="entry name" value="MEMBRANE PROTEIN"/>
    <property type="match status" value="1"/>
</dbReference>
<reference evidence="2 3" key="1">
    <citation type="submission" date="2021-08" db="EMBL/GenBank/DDBJ databases">
        <authorList>
            <person name="Tuo L."/>
        </authorList>
    </citation>
    <scope>NUCLEOTIDE SEQUENCE [LARGE SCALE GENOMIC DNA]</scope>
    <source>
        <strain evidence="2 3">JCM 31229</strain>
    </source>
</reference>
<dbReference type="PANTHER" id="PTHR37814">
    <property type="entry name" value="CONSERVED MEMBRANE PROTEIN"/>
    <property type="match status" value="1"/>
</dbReference>
<feature type="transmembrane region" description="Helical" evidence="1">
    <location>
        <begin position="260"/>
        <end position="285"/>
    </location>
</feature>
<name>A0ABS7PR76_9SPHN</name>
<dbReference type="RefSeq" id="WP_222990938.1">
    <property type="nucleotide sequence ID" value="NZ_JAINVV010000008.1"/>
</dbReference>
<keyword evidence="1" id="KW-1133">Transmembrane helix</keyword>
<evidence type="ECO:0008006" key="4">
    <source>
        <dbReference type="Google" id="ProtNLM"/>
    </source>
</evidence>
<comment type="caution">
    <text evidence="2">The sequence shown here is derived from an EMBL/GenBank/DDBJ whole genome shotgun (WGS) entry which is preliminary data.</text>
</comment>
<proteinExistence type="predicted"/>
<feature type="transmembrane region" description="Helical" evidence="1">
    <location>
        <begin position="306"/>
        <end position="326"/>
    </location>
</feature>
<dbReference type="EMBL" id="JAINVV010000008">
    <property type="protein sequence ID" value="MBY8823824.1"/>
    <property type="molecule type" value="Genomic_DNA"/>
</dbReference>
<feature type="transmembrane region" description="Helical" evidence="1">
    <location>
        <begin position="84"/>
        <end position="105"/>
    </location>
</feature>
<feature type="transmembrane region" description="Helical" evidence="1">
    <location>
        <begin position="142"/>
        <end position="163"/>
    </location>
</feature>
<organism evidence="2 3">
    <name type="scientific">Sphingomonas colocasiae</name>
    <dbReference type="NCBI Taxonomy" id="1848973"/>
    <lineage>
        <taxon>Bacteria</taxon>
        <taxon>Pseudomonadati</taxon>
        <taxon>Pseudomonadota</taxon>
        <taxon>Alphaproteobacteria</taxon>
        <taxon>Sphingomonadales</taxon>
        <taxon>Sphingomonadaceae</taxon>
        <taxon>Sphingomonas</taxon>
    </lineage>
</organism>